<evidence type="ECO:0000256" key="1">
    <source>
        <dbReference type="SAM" id="Phobius"/>
    </source>
</evidence>
<evidence type="ECO:0000313" key="3">
    <source>
        <dbReference type="Proteomes" id="UP000549066"/>
    </source>
</evidence>
<keyword evidence="1" id="KW-0812">Transmembrane</keyword>
<dbReference type="Proteomes" id="UP000549066">
    <property type="component" value="Unassembled WGS sequence"/>
</dbReference>
<keyword evidence="3" id="KW-1185">Reference proteome</keyword>
<gene>
    <name evidence="2" type="ORF">BJY17_003612</name>
</gene>
<feature type="transmembrane region" description="Helical" evidence="1">
    <location>
        <begin position="38"/>
        <end position="56"/>
    </location>
</feature>
<keyword evidence="1" id="KW-0472">Membrane</keyword>
<feature type="transmembrane region" description="Helical" evidence="1">
    <location>
        <begin position="92"/>
        <end position="112"/>
    </location>
</feature>
<sequence length="146" mass="15524">MRFLRASLTVTALLMFGQAVLAGLFMGGLSSAFAWHREMATVAGIALIVSIIAAVLARRLGQAPRWPIWATVALLAFMSLLAFAGFRGLTALHVPLAVIMILLTAVLTMWAWRYVSTSTAGTVSERGGPATDVGERIDVPTSTIAH</sequence>
<reference evidence="2 3" key="1">
    <citation type="submission" date="2020-07" db="EMBL/GenBank/DDBJ databases">
        <title>Sequencing the genomes of 1000 actinobacteria strains.</title>
        <authorList>
            <person name="Klenk H.-P."/>
        </authorList>
    </citation>
    <scope>NUCLEOTIDE SEQUENCE [LARGE SCALE GENOMIC DNA]</scope>
    <source>
        <strain evidence="2 3">DSM 8598</strain>
    </source>
</reference>
<dbReference type="AlphaFoldDB" id="A0A852XAJ9"/>
<dbReference type="EMBL" id="JACCFI010000001">
    <property type="protein sequence ID" value="NYG22865.1"/>
    <property type="molecule type" value="Genomic_DNA"/>
</dbReference>
<feature type="transmembrane region" description="Helical" evidence="1">
    <location>
        <begin position="68"/>
        <end position="86"/>
    </location>
</feature>
<protein>
    <submittedName>
        <fullName evidence="2">Uncharacterized membrane protein YhaH (DUF805 family)</fullName>
    </submittedName>
</protein>
<keyword evidence="1" id="KW-1133">Transmembrane helix</keyword>
<evidence type="ECO:0000313" key="2">
    <source>
        <dbReference type="EMBL" id="NYG22865.1"/>
    </source>
</evidence>
<proteinExistence type="predicted"/>
<accession>A0A852XAJ9</accession>
<dbReference type="RefSeq" id="WP_179552617.1">
    <property type="nucleotide sequence ID" value="NZ_JACCFI010000001.1"/>
</dbReference>
<organism evidence="2 3">
    <name type="scientific">Agromyces hippuratus</name>
    <dbReference type="NCBI Taxonomy" id="286438"/>
    <lineage>
        <taxon>Bacteria</taxon>
        <taxon>Bacillati</taxon>
        <taxon>Actinomycetota</taxon>
        <taxon>Actinomycetes</taxon>
        <taxon>Micrococcales</taxon>
        <taxon>Microbacteriaceae</taxon>
        <taxon>Agromyces</taxon>
    </lineage>
</organism>
<name>A0A852XAJ9_9MICO</name>
<comment type="caution">
    <text evidence="2">The sequence shown here is derived from an EMBL/GenBank/DDBJ whole genome shotgun (WGS) entry which is preliminary data.</text>
</comment>